<feature type="compositionally biased region" description="Basic and acidic residues" evidence="1">
    <location>
        <begin position="1"/>
        <end position="12"/>
    </location>
</feature>
<organism evidence="2 3">
    <name type="scientific">Aplosporella prunicola CBS 121167</name>
    <dbReference type="NCBI Taxonomy" id="1176127"/>
    <lineage>
        <taxon>Eukaryota</taxon>
        <taxon>Fungi</taxon>
        <taxon>Dikarya</taxon>
        <taxon>Ascomycota</taxon>
        <taxon>Pezizomycotina</taxon>
        <taxon>Dothideomycetes</taxon>
        <taxon>Dothideomycetes incertae sedis</taxon>
        <taxon>Botryosphaeriales</taxon>
        <taxon>Aplosporellaceae</taxon>
        <taxon>Aplosporella</taxon>
    </lineage>
</organism>
<dbReference type="EMBL" id="ML995489">
    <property type="protein sequence ID" value="KAF2140734.1"/>
    <property type="molecule type" value="Genomic_DNA"/>
</dbReference>
<feature type="compositionally biased region" description="Low complexity" evidence="1">
    <location>
        <begin position="115"/>
        <end position="126"/>
    </location>
</feature>
<reference evidence="2" key="1">
    <citation type="journal article" date="2020" name="Stud. Mycol.">
        <title>101 Dothideomycetes genomes: a test case for predicting lifestyles and emergence of pathogens.</title>
        <authorList>
            <person name="Haridas S."/>
            <person name="Albert R."/>
            <person name="Binder M."/>
            <person name="Bloem J."/>
            <person name="Labutti K."/>
            <person name="Salamov A."/>
            <person name="Andreopoulos B."/>
            <person name="Baker S."/>
            <person name="Barry K."/>
            <person name="Bills G."/>
            <person name="Bluhm B."/>
            <person name="Cannon C."/>
            <person name="Castanera R."/>
            <person name="Culley D."/>
            <person name="Daum C."/>
            <person name="Ezra D."/>
            <person name="Gonzalez J."/>
            <person name="Henrissat B."/>
            <person name="Kuo A."/>
            <person name="Liang C."/>
            <person name="Lipzen A."/>
            <person name="Lutzoni F."/>
            <person name="Magnuson J."/>
            <person name="Mondo S."/>
            <person name="Nolan M."/>
            <person name="Ohm R."/>
            <person name="Pangilinan J."/>
            <person name="Park H.-J."/>
            <person name="Ramirez L."/>
            <person name="Alfaro M."/>
            <person name="Sun H."/>
            <person name="Tritt A."/>
            <person name="Yoshinaga Y."/>
            <person name="Zwiers L.-H."/>
            <person name="Turgeon B."/>
            <person name="Goodwin S."/>
            <person name="Spatafora J."/>
            <person name="Crous P."/>
            <person name="Grigoriev I."/>
        </authorList>
    </citation>
    <scope>NUCLEOTIDE SEQUENCE</scope>
    <source>
        <strain evidence="2">CBS 121167</strain>
    </source>
</reference>
<dbReference type="AlphaFoldDB" id="A0A6A6BBV2"/>
<evidence type="ECO:0000313" key="3">
    <source>
        <dbReference type="Proteomes" id="UP000799438"/>
    </source>
</evidence>
<feature type="region of interest" description="Disordered" evidence="1">
    <location>
        <begin position="87"/>
        <end position="143"/>
    </location>
</feature>
<sequence length="143" mass="15494">MIKKHNHDEPACRSDPSMFSFSTVPPATRSRGLPTDRFELPPFPRHRPGALSGSGTHTPTTGSRLSSQQFLTHTTPLLSLPHCKLRLDSGPRQVPTPHTKPNTLFAKQTKPPAHPSAAPSPLCSAPSPIPSNSPLGPRHKRLI</sequence>
<evidence type="ECO:0000256" key="1">
    <source>
        <dbReference type="SAM" id="MobiDB-lite"/>
    </source>
</evidence>
<evidence type="ECO:0000313" key="2">
    <source>
        <dbReference type="EMBL" id="KAF2140734.1"/>
    </source>
</evidence>
<gene>
    <name evidence="2" type="ORF">K452DRAFT_50635</name>
</gene>
<feature type="region of interest" description="Disordered" evidence="1">
    <location>
        <begin position="1"/>
        <end position="73"/>
    </location>
</feature>
<dbReference type="RefSeq" id="XP_033396447.1">
    <property type="nucleotide sequence ID" value="XM_033546758.1"/>
</dbReference>
<feature type="compositionally biased region" description="Low complexity" evidence="1">
    <location>
        <begin position="53"/>
        <end position="63"/>
    </location>
</feature>
<protein>
    <submittedName>
        <fullName evidence="2">Uncharacterized protein</fullName>
    </submittedName>
</protein>
<proteinExistence type="predicted"/>
<dbReference type="GeneID" id="54304265"/>
<accession>A0A6A6BBV2</accession>
<dbReference type="Proteomes" id="UP000799438">
    <property type="component" value="Unassembled WGS sequence"/>
</dbReference>
<name>A0A6A6BBV2_9PEZI</name>
<keyword evidence="3" id="KW-1185">Reference proteome</keyword>